<keyword evidence="3" id="KW-0804">Transcription</keyword>
<sequence>MELQELRAVYYALADDIRLKILKLLYDYNELCVCQLQPVLNISQPNLSFHLRILRDSNLVNLKKEGKWSYYSLNKENEILKANLDFIKNLKIQENLDLNACQIEFKK</sequence>
<evidence type="ECO:0000256" key="3">
    <source>
        <dbReference type="ARBA" id="ARBA00023163"/>
    </source>
</evidence>
<accession>A0AA45WPY1</accession>
<evidence type="ECO:0000256" key="2">
    <source>
        <dbReference type="ARBA" id="ARBA00023125"/>
    </source>
</evidence>
<keyword evidence="2" id="KW-0238">DNA-binding</keyword>
<dbReference type="InterPro" id="IPR036388">
    <property type="entry name" value="WH-like_DNA-bd_sf"/>
</dbReference>
<dbReference type="RefSeq" id="WP_265133650.1">
    <property type="nucleotide sequence ID" value="NZ_FXTX01000023.1"/>
</dbReference>
<reference evidence="5" key="1">
    <citation type="submission" date="2017-05" db="EMBL/GenBank/DDBJ databases">
        <authorList>
            <person name="Varghese N."/>
            <person name="Submissions S."/>
        </authorList>
    </citation>
    <scope>NUCLEOTIDE SEQUENCE</scope>
    <source>
        <strain evidence="5">DSM 18763</strain>
    </source>
</reference>
<dbReference type="InterPro" id="IPR051011">
    <property type="entry name" value="Metal_resp_trans_reg"/>
</dbReference>
<dbReference type="CDD" id="cd00090">
    <property type="entry name" value="HTH_ARSR"/>
    <property type="match status" value="1"/>
</dbReference>
<keyword evidence="6" id="KW-1185">Reference proteome</keyword>
<dbReference type="SMART" id="SM00418">
    <property type="entry name" value="HTH_ARSR"/>
    <property type="match status" value="1"/>
</dbReference>
<dbReference type="PROSITE" id="PS50987">
    <property type="entry name" value="HTH_ARSR_2"/>
    <property type="match status" value="1"/>
</dbReference>
<comment type="caution">
    <text evidence="5">The sequence shown here is derived from an EMBL/GenBank/DDBJ whole genome shotgun (WGS) entry which is preliminary data.</text>
</comment>
<protein>
    <submittedName>
        <fullName evidence="5">Transcriptional regulator, ArsR family</fullName>
    </submittedName>
</protein>
<dbReference type="InterPro" id="IPR001845">
    <property type="entry name" value="HTH_ArsR_DNA-bd_dom"/>
</dbReference>
<evidence type="ECO:0000259" key="4">
    <source>
        <dbReference type="PROSITE" id="PS50987"/>
    </source>
</evidence>
<keyword evidence="1" id="KW-0805">Transcription regulation</keyword>
<dbReference type="PANTHER" id="PTHR43132">
    <property type="entry name" value="ARSENICAL RESISTANCE OPERON REPRESSOR ARSR-RELATED"/>
    <property type="match status" value="1"/>
</dbReference>
<dbReference type="Gene3D" id="1.10.10.10">
    <property type="entry name" value="Winged helix-like DNA-binding domain superfamily/Winged helix DNA-binding domain"/>
    <property type="match status" value="1"/>
</dbReference>
<dbReference type="GO" id="GO:0003700">
    <property type="term" value="F:DNA-binding transcription factor activity"/>
    <property type="evidence" value="ECO:0007669"/>
    <property type="project" value="InterPro"/>
</dbReference>
<dbReference type="PANTHER" id="PTHR43132:SF2">
    <property type="entry name" value="ARSENICAL RESISTANCE OPERON REPRESSOR ARSR-RELATED"/>
    <property type="match status" value="1"/>
</dbReference>
<proteinExistence type="predicted"/>
<dbReference type="Proteomes" id="UP001157947">
    <property type="component" value="Unassembled WGS sequence"/>
</dbReference>
<dbReference type="AlphaFoldDB" id="A0AA45WPY1"/>
<gene>
    <name evidence="5" type="ORF">SAMN06264868_12323</name>
</gene>
<dbReference type="PRINTS" id="PR00778">
    <property type="entry name" value="HTHARSR"/>
</dbReference>
<dbReference type="Pfam" id="PF01022">
    <property type="entry name" value="HTH_5"/>
    <property type="match status" value="1"/>
</dbReference>
<evidence type="ECO:0000256" key="1">
    <source>
        <dbReference type="ARBA" id="ARBA00023015"/>
    </source>
</evidence>
<dbReference type="EMBL" id="FXTX01000023">
    <property type="protein sequence ID" value="SMP21487.1"/>
    <property type="molecule type" value="Genomic_DNA"/>
</dbReference>
<dbReference type="NCBIfam" id="NF033788">
    <property type="entry name" value="HTH_metalloreg"/>
    <property type="match status" value="1"/>
</dbReference>
<evidence type="ECO:0000313" key="6">
    <source>
        <dbReference type="Proteomes" id="UP001157947"/>
    </source>
</evidence>
<organism evidence="5 6">
    <name type="scientific">Venenivibrio stagnispumantis</name>
    <dbReference type="NCBI Taxonomy" id="407998"/>
    <lineage>
        <taxon>Bacteria</taxon>
        <taxon>Pseudomonadati</taxon>
        <taxon>Aquificota</taxon>
        <taxon>Aquificia</taxon>
        <taxon>Aquificales</taxon>
        <taxon>Hydrogenothermaceae</taxon>
        <taxon>Venenivibrio</taxon>
    </lineage>
</organism>
<evidence type="ECO:0000313" key="5">
    <source>
        <dbReference type="EMBL" id="SMP21487.1"/>
    </source>
</evidence>
<feature type="domain" description="HTH arsR-type" evidence="4">
    <location>
        <begin position="1"/>
        <end position="94"/>
    </location>
</feature>
<dbReference type="InterPro" id="IPR036390">
    <property type="entry name" value="WH_DNA-bd_sf"/>
</dbReference>
<dbReference type="GO" id="GO:0003677">
    <property type="term" value="F:DNA binding"/>
    <property type="evidence" value="ECO:0007669"/>
    <property type="project" value="UniProtKB-KW"/>
</dbReference>
<dbReference type="SUPFAM" id="SSF46785">
    <property type="entry name" value="Winged helix' DNA-binding domain"/>
    <property type="match status" value="1"/>
</dbReference>
<dbReference type="InterPro" id="IPR011991">
    <property type="entry name" value="ArsR-like_HTH"/>
</dbReference>
<name>A0AA45WPY1_9AQUI</name>